<evidence type="ECO:0000313" key="14">
    <source>
        <dbReference type="Proteomes" id="UP001162131"/>
    </source>
</evidence>
<dbReference type="Gene3D" id="3.30.160.60">
    <property type="entry name" value="Classic Zinc Finger"/>
    <property type="match status" value="3"/>
</dbReference>
<comment type="caution">
    <text evidence="13">The sequence shown here is derived from an EMBL/GenBank/DDBJ whole genome shotgun (WGS) entry which is preliminary data.</text>
</comment>
<dbReference type="Pfam" id="PF00096">
    <property type="entry name" value="zf-C2H2"/>
    <property type="match status" value="3"/>
</dbReference>
<keyword evidence="6" id="KW-0805">Transcription regulation</keyword>
<dbReference type="InterPro" id="IPR013087">
    <property type="entry name" value="Znf_C2H2_type"/>
</dbReference>
<keyword evidence="3" id="KW-0677">Repeat</keyword>
<evidence type="ECO:0000256" key="8">
    <source>
        <dbReference type="ARBA" id="ARBA00023163"/>
    </source>
</evidence>
<evidence type="ECO:0000256" key="1">
    <source>
        <dbReference type="ARBA" id="ARBA00004123"/>
    </source>
</evidence>
<name>A0AAU9IQD2_9CILI</name>
<dbReference type="GO" id="GO:0005667">
    <property type="term" value="C:transcription regulator complex"/>
    <property type="evidence" value="ECO:0007669"/>
    <property type="project" value="TreeGrafter"/>
</dbReference>
<evidence type="ECO:0000256" key="3">
    <source>
        <dbReference type="ARBA" id="ARBA00022737"/>
    </source>
</evidence>
<dbReference type="SUPFAM" id="SSF57667">
    <property type="entry name" value="beta-beta-alpha zinc fingers"/>
    <property type="match status" value="2"/>
</dbReference>
<evidence type="ECO:0000256" key="11">
    <source>
        <dbReference type="SAM" id="MobiDB-lite"/>
    </source>
</evidence>
<evidence type="ECO:0000256" key="10">
    <source>
        <dbReference type="PROSITE-ProRule" id="PRU00042"/>
    </source>
</evidence>
<feature type="region of interest" description="Disordered" evidence="11">
    <location>
        <begin position="61"/>
        <end position="100"/>
    </location>
</feature>
<dbReference type="EMBL" id="CAJZBQ010000013">
    <property type="protein sequence ID" value="CAG9315357.1"/>
    <property type="molecule type" value="Genomic_DNA"/>
</dbReference>
<comment type="subcellular location">
    <subcellularLocation>
        <location evidence="1">Nucleus</location>
    </subcellularLocation>
</comment>
<feature type="compositionally biased region" description="Basic and acidic residues" evidence="11">
    <location>
        <begin position="64"/>
        <end position="82"/>
    </location>
</feature>
<feature type="region of interest" description="Disordered" evidence="11">
    <location>
        <begin position="177"/>
        <end position="198"/>
    </location>
</feature>
<dbReference type="InterPro" id="IPR036236">
    <property type="entry name" value="Znf_C2H2_sf"/>
</dbReference>
<protein>
    <recommendedName>
        <fullName evidence="12">C2H2-type domain-containing protein</fullName>
    </recommendedName>
</protein>
<dbReference type="Proteomes" id="UP001162131">
    <property type="component" value="Unassembled WGS sequence"/>
</dbReference>
<keyword evidence="9" id="KW-0539">Nucleus</keyword>
<evidence type="ECO:0000256" key="6">
    <source>
        <dbReference type="ARBA" id="ARBA00023015"/>
    </source>
</evidence>
<gene>
    <name evidence="13" type="ORF">BSTOLATCC_MIC13130</name>
</gene>
<sequence>MANIRLTSGSDTELKIRLSVDLLSNVDTNKLKAMIHNAKLYSQKYQPVFVMLEKTPEGIVVTEEPLKPPKPKNEAKPKKQSSDLDESPVKKHHHGGGDKQYICPMETCGRRFMDNSKLCRHMLVHTGEKKHRCDFCGKRFSLDFNLKTHLRIHTGEKPYQCTYPGCKKRFNQSSNLTAHEKNHYIDGKEEKQRKPRTYQPEVVSLPSIPQSSFSMEAQLPMIFDFSCLSAAPALPNN</sequence>
<organism evidence="13 14">
    <name type="scientific">Blepharisma stoltei</name>
    <dbReference type="NCBI Taxonomy" id="1481888"/>
    <lineage>
        <taxon>Eukaryota</taxon>
        <taxon>Sar</taxon>
        <taxon>Alveolata</taxon>
        <taxon>Ciliophora</taxon>
        <taxon>Postciliodesmatophora</taxon>
        <taxon>Heterotrichea</taxon>
        <taxon>Heterotrichida</taxon>
        <taxon>Blepharismidae</taxon>
        <taxon>Blepharisma</taxon>
    </lineage>
</organism>
<dbReference type="PANTHER" id="PTHR14003:SF19">
    <property type="entry name" value="YY2 TRANSCRIPTION FACTOR"/>
    <property type="match status" value="1"/>
</dbReference>
<dbReference type="AlphaFoldDB" id="A0AAU9IQD2"/>
<keyword evidence="4 10" id="KW-0863">Zinc-finger</keyword>
<dbReference type="PROSITE" id="PS00028">
    <property type="entry name" value="ZINC_FINGER_C2H2_1"/>
    <property type="match status" value="3"/>
</dbReference>
<feature type="compositionally biased region" description="Basic and acidic residues" evidence="11">
    <location>
        <begin position="178"/>
        <end position="192"/>
    </location>
</feature>
<dbReference type="SMART" id="SM00355">
    <property type="entry name" value="ZnF_C2H2"/>
    <property type="match status" value="3"/>
</dbReference>
<dbReference type="GO" id="GO:0008270">
    <property type="term" value="F:zinc ion binding"/>
    <property type="evidence" value="ECO:0007669"/>
    <property type="project" value="UniProtKB-KW"/>
</dbReference>
<dbReference type="PANTHER" id="PTHR14003">
    <property type="entry name" value="TRANSCRIPTIONAL REPRESSOR PROTEIN YY"/>
    <property type="match status" value="1"/>
</dbReference>
<evidence type="ECO:0000256" key="9">
    <source>
        <dbReference type="ARBA" id="ARBA00023242"/>
    </source>
</evidence>
<feature type="domain" description="C2H2-type" evidence="12">
    <location>
        <begin position="101"/>
        <end position="130"/>
    </location>
</feature>
<evidence type="ECO:0000256" key="5">
    <source>
        <dbReference type="ARBA" id="ARBA00022833"/>
    </source>
</evidence>
<evidence type="ECO:0000256" key="7">
    <source>
        <dbReference type="ARBA" id="ARBA00023125"/>
    </source>
</evidence>
<feature type="domain" description="C2H2-type" evidence="12">
    <location>
        <begin position="131"/>
        <end position="158"/>
    </location>
</feature>
<proteinExistence type="predicted"/>
<evidence type="ECO:0000256" key="2">
    <source>
        <dbReference type="ARBA" id="ARBA00022723"/>
    </source>
</evidence>
<keyword evidence="14" id="KW-1185">Reference proteome</keyword>
<reference evidence="13" key="1">
    <citation type="submission" date="2021-09" db="EMBL/GenBank/DDBJ databases">
        <authorList>
            <consortium name="AG Swart"/>
            <person name="Singh M."/>
            <person name="Singh A."/>
            <person name="Seah K."/>
            <person name="Emmerich C."/>
        </authorList>
    </citation>
    <scope>NUCLEOTIDE SEQUENCE</scope>
    <source>
        <strain evidence="13">ATCC30299</strain>
    </source>
</reference>
<dbReference type="GO" id="GO:0000981">
    <property type="term" value="F:DNA-binding transcription factor activity, RNA polymerase II-specific"/>
    <property type="evidence" value="ECO:0007669"/>
    <property type="project" value="TreeGrafter"/>
</dbReference>
<keyword evidence="2" id="KW-0479">Metal-binding</keyword>
<dbReference type="GO" id="GO:0031519">
    <property type="term" value="C:PcG protein complex"/>
    <property type="evidence" value="ECO:0007669"/>
    <property type="project" value="TreeGrafter"/>
</dbReference>
<evidence type="ECO:0000256" key="4">
    <source>
        <dbReference type="ARBA" id="ARBA00022771"/>
    </source>
</evidence>
<keyword evidence="7" id="KW-0238">DNA-binding</keyword>
<evidence type="ECO:0000313" key="13">
    <source>
        <dbReference type="EMBL" id="CAG9315357.1"/>
    </source>
</evidence>
<accession>A0AAU9IQD2</accession>
<dbReference type="FunFam" id="3.30.160.60:FF:001289">
    <property type="entry name" value="Zinc finger protein 574"/>
    <property type="match status" value="1"/>
</dbReference>
<dbReference type="FunFam" id="3.30.160.60:FF:000104">
    <property type="entry name" value="Transcriptional repressor protein YY1"/>
    <property type="match status" value="1"/>
</dbReference>
<keyword evidence="5" id="KW-0862">Zinc</keyword>
<dbReference type="PROSITE" id="PS50157">
    <property type="entry name" value="ZINC_FINGER_C2H2_2"/>
    <property type="match status" value="3"/>
</dbReference>
<dbReference type="GO" id="GO:0000978">
    <property type="term" value="F:RNA polymerase II cis-regulatory region sequence-specific DNA binding"/>
    <property type="evidence" value="ECO:0007669"/>
    <property type="project" value="TreeGrafter"/>
</dbReference>
<feature type="domain" description="C2H2-type" evidence="12">
    <location>
        <begin position="159"/>
        <end position="183"/>
    </location>
</feature>
<evidence type="ECO:0000259" key="12">
    <source>
        <dbReference type="PROSITE" id="PS50157"/>
    </source>
</evidence>
<keyword evidence="8" id="KW-0804">Transcription</keyword>
<dbReference type="GO" id="GO:0000785">
    <property type="term" value="C:chromatin"/>
    <property type="evidence" value="ECO:0007669"/>
    <property type="project" value="TreeGrafter"/>
</dbReference>